<dbReference type="OMA" id="NGANPRM"/>
<dbReference type="InParanoid" id="G0N3I5"/>
<dbReference type="HOGENOM" id="CLU_028840_1_3_1"/>
<reference evidence="3" key="1">
    <citation type="submission" date="2011-07" db="EMBL/GenBank/DDBJ databases">
        <authorList>
            <consortium name="Caenorhabditis brenneri Sequencing and Analysis Consortium"/>
            <person name="Wilson R.K."/>
        </authorList>
    </citation>
    <scope>NUCLEOTIDE SEQUENCE [LARGE SCALE GENOMIC DNA]</scope>
    <source>
        <strain evidence="3">PB2801</strain>
    </source>
</reference>
<dbReference type="EMBL" id="GL379834">
    <property type="protein sequence ID" value="EGT51578.1"/>
    <property type="molecule type" value="Genomic_DNA"/>
</dbReference>
<dbReference type="AlphaFoldDB" id="G0N3I5"/>
<organism evidence="3">
    <name type="scientific">Caenorhabditis brenneri</name>
    <name type="common">Nematode worm</name>
    <dbReference type="NCBI Taxonomy" id="135651"/>
    <lineage>
        <taxon>Eukaryota</taxon>
        <taxon>Metazoa</taxon>
        <taxon>Ecdysozoa</taxon>
        <taxon>Nematoda</taxon>
        <taxon>Chromadorea</taxon>
        <taxon>Rhabditida</taxon>
        <taxon>Rhabditina</taxon>
        <taxon>Rhabditomorpha</taxon>
        <taxon>Rhabditoidea</taxon>
        <taxon>Rhabditidae</taxon>
        <taxon>Peloderinae</taxon>
        <taxon>Caenorhabditis</taxon>
    </lineage>
</organism>
<name>G0N3I5_CAEBE</name>
<keyword evidence="3" id="KW-1185">Reference proteome</keyword>
<dbReference type="InterPro" id="IPR001810">
    <property type="entry name" value="F-box_dom"/>
</dbReference>
<dbReference type="InterPro" id="IPR053222">
    <property type="entry name" value="Zygotic_Embryogenesis-Asso"/>
</dbReference>
<dbReference type="Pfam" id="PF07735">
    <property type="entry name" value="FBA_2"/>
    <property type="match status" value="1"/>
</dbReference>
<dbReference type="PANTHER" id="PTHR22899">
    <property type="entry name" value="CYCLIN-RELATED F-BOX FAMILY"/>
    <property type="match status" value="1"/>
</dbReference>
<dbReference type="Proteomes" id="UP000008068">
    <property type="component" value="Unassembled WGS sequence"/>
</dbReference>
<proteinExistence type="predicted"/>
<dbReference type="PROSITE" id="PS50181">
    <property type="entry name" value="FBOX"/>
    <property type="match status" value="1"/>
</dbReference>
<dbReference type="PANTHER" id="PTHR22899:SF0">
    <property type="entry name" value="F-BOX ASSOCIATED DOMAIN-CONTAINING PROTEIN-RELATED"/>
    <property type="match status" value="1"/>
</dbReference>
<protein>
    <recommendedName>
        <fullName evidence="1">F-box domain-containing protein</fullName>
    </recommendedName>
</protein>
<evidence type="ECO:0000313" key="2">
    <source>
        <dbReference type="EMBL" id="EGT51578.1"/>
    </source>
</evidence>
<dbReference type="InterPro" id="IPR012885">
    <property type="entry name" value="F-box_Sdz-33"/>
</dbReference>
<evidence type="ECO:0000259" key="1">
    <source>
        <dbReference type="PROSITE" id="PS50181"/>
    </source>
</evidence>
<sequence>MDAVEFWFPLLNLPEKAWKYVLQYLDTVDQLSLSLCCEELKTIINAHHPKACVTCVYIKNSVGFEIMFPGVPNITITFFDQEMPLDTDPQLPIPEIVKVKQSKYIEDDVLTQWNNSQSFQYWIDHFKEVFDCSEISLSFELEEELNPIFYNSLEKLTIGDIELNTLTSEDLVTKFVSRTEKLFINGKHPFKKENFQKICIQNFEKLHLLNHEISMDTVLLINASTMAITTKFREKELNMYLKLWKNGANPRMRCLRMSIERKLNHNLVLKGIKFEEAPHEKKMQFKLYRDQFRRNNINPEDLTNFGGFIIKRNGDPATILIVTTTISTCFQMLVHS</sequence>
<dbReference type="FunCoup" id="G0N3I5">
    <property type="interactions" value="1160"/>
</dbReference>
<accession>G0N3I5</accession>
<evidence type="ECO:0000313" key="3">
    <source>
        <dbReference type="Proteomes" id="UP000008068"/>
    </source>
</evidence>
<dbReference type="Pfam" id="PF00646">
    <property type="entry name" value="F-box"/>
    <property type="match status" value="1"/>
</dbReference>
<gene>
    <name evidence="2" type="ORF">CAEBREN_18780</name>
</gene>
<feature type="domain" description="F-box" evidence="1">
    <location>
        <begin position="7"/>
        <end position="60"/>
    </location>
</feature>